<dbReference type="PANTHER" id="PTHR36775">
    <property type="entry name" value="LYR MOTIF PROTEIN"/>
    <property type="match status" value="1"/>
</dbReference>
<accession>A0ABD3ECM0</accession>
<evidence type="ECO:0000313" key="2">
    <source>
        <dbReference type="Proteomes" id="UP001632038"/>
    </source>
</evidence>
<organism evidence="1 2">
    <name type="scientific">Castilleja foliolosa</name>
    <dbReference type="NCBI Taxonomy" id="1961234"/>
    <lineage>
        <taxon>Eukaryota</taxon>
        <taxon>Viridiplantae</taxon>
        <taxon>Streptophyta</taxon>
        <taxon>Embryophyta</taxon>
        <taxon>Tracheophyta</taxon>
        <taxon>Spermatophyta</taxon>
        <taxon>Magnoliopsida</taxon>
        <taxon>eudicotyledons</taxon>
        <taxon>Gunneridae</taxon>
        <taxon>Pentapetalae</taxon>
        <taxon>asterids</taxon>
        <taxon>lamiids</taxon>
        <taxon>Lamiales</taxon>
        <taxon>Orobanchaceae</taxon>
        <taxon>Pedicularideae</taxon>
        <taxon>Castillejinae</taxon>
        <taxon>Castilleja</taxon>
    </lineage>
</organism>
<sequence>MRRLAAEELYTETVVVHGSFDRRSRWCRRLGATARLDYEEGGVFTGCSLVPQRPFGSDGSWVANRGSDAVVLGFAWLRWRSGWMLAKYGWNLLRFTYGGGRYRFERGAVRGCELGGEREIPSGVCGQFSYLDNQGNESGYGSDPGYRGDAELGYDDEEDDDPRVLFWGDEIGVLVKGAVQAAMVMSYTTNSNHHKPHPGASHRESVESRRILRVSGITGNIHMLWRRSGRKTALAAGCWPGEDMSLTLIASLRGFFPRI</sequence>
<evidence type="ECO:0000313" key="1">
    <source>
        <dbReference type="EMBL" id="KAL3652037.1"/>
    </source>
</evidence>
<dbReference type="EMBL" id="JAVIJP010000005">
    <property type="protein sequence ID" value="KAL3652037.1"/>
    <property type="molecule type" value="Genomic_DNA"/>
</dbReference>
<protein>
    <submittedName>
        <fullName evidence="1">Uncharacterized protein</fullName>
    </submittedName>
</protein>
<name>A0ABD3ECM0_9LAMI</name>
<dbReference type="AlphaFoldDB" id="A0ABD3ECM0"/>
<comment type="caution">
    <text evidence="1">The sequence shown here is derived from an EMBL/GenBank/DDBJ whole genome shotgun (WGS) entry which is preliminary data.</text>
</comment>
<keyword evidence="2" id="KW-1185">Reference proteome</keyword>
<dbReference type="PANTHER" id="PTHR36775:SF1">
    <property type="entry name" value="LYR MOTIF PROTEIN"/>
    <property type="match status" value="1"/>
</dbReference>
<proteinExistence type="predicted"/>
<gene>
    <name evidence="1" type="ORF">CASFOL_001718</name>
</gene>
<reference evidence="2" key="1">
    <citation type="journal article" date="2024" name="IScience">
        <title>Strigolactones Initiate the Formation of Haustorium-like Structures in Castilleja.</title>
        <authorList>
            <person name="Buerger M."/>
            <person name="Peterson D."/>
            <person name="Chory J."/>
        </authorList>
    </citation>
    <scope>NUCLEOTIDE SEQUENCE [LARGE SCALE GENOMIC DNA]</scope>
</reference>
<dbReference type="Proteomes" id="UP001632038">
    <property type="component" value="Unassembled WGS sequence"/>
</dbReference>